<dbReference type="InterPro" id="IPR003829">
    <property type="entry name" value="Pirin_N_dom"/>
</dbReference>
<evidence type="ECO:0000256" key="3">
    <source>
        <dbReference type="RuleBase" id="RU003457"/>
    </source>
</evidence>
<feature type="domain" description="Quercetin 2,3-dioxygenase C-terminal cupin" evidence="5">
    <location>
        <begin position="157"/>
        <end position="234"/>
    </location>
</feature>
<feature type="binding site" evidence="2">
    <location>
        <position position="59"/>
    </location>
    <ligand>
        <name>Fe cation</name>
        <dbReference type="ChEBI" id="CHEBI:24875"/>
    </ligand>
</feature>
<feature type="binding site" evidence="2">
    <location>
        <position position="103"/>
    </location>
    <ligand>
        <name>Fe cation</name>
        <dbReference type="ChEBI" id="CHEBI:24875"/>
    </ligand>
</feature>
<organism evidence="7 8">
    <name type="scientific">Aneurinibacillus thermoaerophilus</name>
    <dbReference type="NCBI Taxonomy" id="143495"/>
    <lineage>
        <taxon>Bacteria</taxon>
        <taxon>Bacillati</taxon>
        <taxon>Bacillota</taxon>
        <taxon>Bacilli</taxon>
        <taxon>Bacillales</taxon>
        <taxon>Paenibacillaceae</taxon>
        <taxon>Aneurinibacillus group</taxon>
        <taxon>Aneurinibacillus</taxon>
    </lineage>
</organism>
<dbReference type="EMBL" id="CP080764">
    <property type="protein sequence ID" value="QYY43418.1"/>
    <property type="molecule type" value="Genomic_DNA"/>
</dbReference>
<dbReference type="PANTHER" id="PTHR43212">
    <property type="entry name" value="QUERCETIN 2,3-DIOXYGENASE"/>
    <property type="match status" value="1"/>
</dbReference>
<dbReference type="InterPro" id="IPR012093">
    <property type="entry name" value="Pirin"/>
</dbReference>
<protein>
    <submittedName>
        <fullName evidence="6">Pirin family protein</fullName>
    </submittedName>
</protein>
<evidence type="ECO:0000313" key="6">
    <source>
        <dbReference type="EMBL" id="QYY43418.1"/>
    </source>
</evidence>
<evidence type="ECO:0000313" key="9">
    <source>
        <dbReference type="Proteomes" id="UP000826616"/>
    </source>
</evidence>
<dbReference type="SUPFAM" id="SSF51182">
    <property type="entry name" value="RmlC-like cupins"/>
    <property type="match status" value="1"/>
</dbReference>
<accession>A0A1G7WRK0</accession>
<sequence>MITIYPAASRYSTNHGWLQSNFSFSFAEYYDPNNLQFGPLRVFNDDIVQPGTGFGAHPHREMEIVSIVLRGQLKHQDSTGNSAVLVPGEIQRMTAGTGIMHAEFNPSDTEEVNFLQLWFLPDEKGLEPSYEQFAYNQEAMRNNLLPIVAKRQVDGHRVAHIHQDLTLYLSRLDTGKSLTFTQAEGRRIYVFVIEGELELNGKKTLHTRDAARIMDTLVLELKAAENVHFMLIDLP</sequence>
<dbReference type="OrthoDB" id="321327at2"/>
<dbReference type="InterPro" id="IPR041602">
    <property type="entry name" value="Quercetinase_C"/>
</dbReference>
<feature type="domain" description="Pirin N-terminal" evidence="4">
    <location>
        <begin position="12"/>
        <end position="118"/>
    </location>
</feature>
<feature type="binding site" evidence="2">
    <location>
        <position position="57"/>
    </location>
    <ligand>
        <name>Fe cation</name>
        <dbReference type="ChEBI" id="CHEBI:24875"/>
    </ligand>
</feature>
<dbReference type="CDD" id="cd02910">
    <property type="entry name" value="cupin_Yhhw_N"/>
    <property type="match status" value="1"/>
</dbReference>
<dbReference type="Pfam" id="PF02678">
    <property type="entry name" value="Pirin"/>
    <property type="match status" value="1"/>
</dbReference>
<dbReference type="EMBL" id="FNDE01000002">
    <property type="protein sequence ID" value="SDG74572.1"/>
    <property type="molecule type" value="Genomic_DNA"/>
</dbReference>
<comment type="cofactor">
    <cofactor evidence="2">
        <name>Fe cation</name>
        <dbReference type="ChEBI" id="CHEBI:24875"/>
    </cofactor>
    <text evidence="2">Binds 1 Fe cation per subunit.</text>
</comment>
<keyword evidence="9" id="KW-1185">Reference proteome</keyword>
<evidence type="ECO:0000256" key="1">
    <source>
        <dbReference type="ARBA" id="ARBA00008416"/>
    </source>
</evidence>
<comment type="similarity">
    <text evidence="1 3">Belongs to the pirin family.</text>
</comment>
<dbReference type="Proteomes" id="UP000826616">
    <property type="component" value="Chromosome"/>
</dbReference>
<dbReference type="InterPro" id="IPR011051">
    <property type="entry name" value="RmlC_Cupin_sf"/>
</dbReference>
<reference evidence="7 8" key="1">
    <citation type="submission" date="2016-10" db="EMBL/GenBank/DDBJ databases">
        <authorList>
            <person name="de Groot N.N."/>
        </authorList>
    </citation>
    <scope>NUCLEOTIDE SEQUENCE [LARGE SCALE GENOMIC DNA]</scope>
    <source>
        <strain evidence="7 8">L 420-91</strain>
    </source>
</reference>
<evidence type="ECO:0000259" key="5">
    <source>
        <dbReference type="Pfam" id="PF17954"/>
    </source>
</evidence>
<evidence type="ECO:0000259" key="4">
    <source>
        <dbReference type="Pfam" id="PF02678"/>
    </source>
</evidence>
<dbReference type="AlphaFoldDB" id="A0A1G7WRK0"/>
<evidence type="ECO:0000256" key="2">
    <source>
        <dbReference type="PIRSR" id="PIRSR006232-1"/>
    </source>
</evidence>
<reference evidence="6 9" key="2">
    <citation type="submission" date="2021-08" db="EMBL/GenBank/DDBJ databases">
        <title>Complete genome sequence of the strain Aneurinibacillus thermoaerophilus CCM 8960.</title>
        <authorList>
            <person name="Musilova J."/>
            <person name="Kourilova X."/>
            <person name="Pernicova I."/>
            <person name="Bezdicek M."/>
            <person name="Lengerova M."/>
            <person name="Obruca S."/>
            <person name="Sedlar K."/>
        </authorList>
    </citation>
    <scope>NUCLEOTIDE SEQUENCE [LARGE SCALE GENOMIC DNA]</scope>
    <source>
        <strain evidence="6 9">CCM 8960</strain>
    </source>
</reference>
<evidence type="ECO:0000313" key="7">
    <source>
        <dbReference type="EMBL" id="SDG74572.1"/>
    </source>
</evidence>
<dbReference type="PANTHER" id="PTHR43212:SF3">
    <property type="entry name" value="QUERCETIN 2,3-DIOXYGENASE"/>
    <property type="match status" value="1"/>
</dbReference>
<feature type="binding site" evidence="2">
    <location>
        <position position="101"/>
    </location>
    <ligand>
        <name>Fe cation</name>
        <dbReference type="ChEBI" id="CHEBI:24875"/>
    </ligand>
</feature>
<name>A0A1G7WRK0_ANETH</name>
<dbReference type="RefSeq" id="WP_057899726.1">
    <property type="nucleotide sequence ID" value="NZ_CP080764.1"/>
</dbReference>
<dbReference type="Pfam" id="PF17954">
    <property type="entry name" value="Pirin_C_2"/>
    <property type="match status" value="1"/>
</dbReference>
<dbReference type="InterPro" id="IPR014710">
    <property type="entry name" value="RmlC-like_jellyroll"/>
</dbReference>
<proteinExistence type="inferred from homology"/>
<gene>
    <name evidence="6" type="ORF">K3F53_03985</name>
    <name evidence="7" type="ORF">SAMN04489735_100287</name>
</gene>
<dbReference type="PIRSF" id="PIRSF006232">
    <property type="entry name" value="Pirin"/>
    <property type="match status" value="1"/>
</dbReference>
<dbReference type="Proteomes" id="UP000198956">
    <property type="component" value="Unassembled WGS sequence"/>
</dbReference>
<keyword evidence="2" id="KW-0408">Iron</keyword>
<evidence type="ECO:0000313" key="8">
    <source>
        <dbReference type="Proteomes" id="UP000198956"/>
    </source>
</evidence>
<dbReference type="GeneID" id="97140518"/>
<dbReference type="Gene3D" id="2.60.120.10">
    <property type="entry name" value="Jelly Rolls"/>
    <property type="match status" value="2"/>
</dbReference>
<dbReference type="GO" id="GO:0046872">
    <property type="term" value="F:metal ion binding"/>
    <property type="evidence" value="ECO:0007669"/>
    <property type="project" value="UniProtKB-KW"/>
</dbReference>
<keyword evidence="2" id="KW-0479">Metal-binding</keyword>